<dbReference type="AlphaFoldDB" id="A0A2A2J462"/>
<evidence type="ECO:0000256" key="4">
    <source>
        <dbReference type="ARBA" id="ARBA00022776"/>
    </source>
</evidence>
<dbReference type="SMART" id="SM01337">
    <property type="entry name" value="APC10"/>
    <property type="match status" value="1"/>
</dbReference>
<evidence type="ECO:0000259" key="9">
    <source>
        <dbReference type="PROSITE" id="PS51284"/>
    </source>
</evidence>
<dbReference type="EMBL" id="LIAE01010684">
    <property type="protein sequence ID" value="PAV56608.1"/>
    <property type="molecule type" value="Genomic_DNA"/>
</dbReference>
<evidence type="ECO:0000256" key="5">
    <source>
        <dbReference type="ARBA" id="ARBA00022786"/>
    </source>
</evidence>
<dbReference type="PANTHER" id="PTHR12936">
    <property type="entry name" value="ANAPHASE-PROMOTING COMPLEX 10"/>
    <property type="match status" value="1"/>
</dbReference>
<comment type="similarity">
    <text evidence="1">Belongs to the APC10 family.</text>
</comment>
<dbReference type="STRING" id="2018661.A0A2A2J462"/>
<keyword evidence="4" id="KW-0498">Mitosis</keyword>
<evidence type="ECO:0000256" key="1">
    <source>
        <dbReference type="ARBA" id="ARBA00006762"/>
    </source>
</evidence>
<dbReference type="GO" id="GO:0070979">
    <property type="term" value="P:protein K11-linked ubiquitination"/>
    <property type="evidence" value="ECO:0007669"/>
    <property type="project" value="TreeGrafter"/>
</dbReference>
<feature type="region of interest" description="Disordered" evidence="7">
    <location>
        <begin position="339"/>
        <end position="379"/>
    </location>
</feature>
<dbReference type="PROSITE" id="PS51284">
    <property type="entry name" value="DOC"/>
    <property type="match status" value="1"/>
</dbReference>
<feature type="domain" description="PH" evidence="8">
    <location>
        <begin position="22"/>
        <end position="138"/>
    </location>
</feature>
<dbReference type="SUPFAM" id="SSF50729">
    <property type="entry name" value="PH domain-like"/>
    <property type="match status" value="1"/>
</dbReference>
<dbReference type="Pfam" id="PF03256">
    <property type="entry name" value="ANAPC10"/>
    <property type="match status" value="1"/>
</dbReference>
<dbReference type="InterPro" id="IPR001849">
    <property type="entry name" value="PH_domain"/>
</dbReference>
<dbReference type="InterPro" id="IPR008979">
    <property type="entry name" value="Galactose-bd-like_sf"/>
</dbReference>
<dbReference type="GO" id="GO:0031145">
    <property type="term" value="P:anaphase-promoting complex-dependent catabolic process"/>
    <property type="evidence" value="ECO:0007669"/>
    <property type="project" value="InterPro"/>
</dbReference>
<dbReference type="GO" id="GO:0051301">
    <property type="term" value="P:cell division"/>
    <property type="evidence" value="ECO:0007669"/>
    <property type="project" value="UniProtKB-KW"/>
</dbReference>
<reference evidence="10 11" key="1">
    <citation type="journal article" date="2017" name="Curr. Biol.">
        <title>Genome architecture and evolution of a unichromosomal asexual nematode.</title>
        <authorList>
            <person name="Fradin H."/>
            <person name="Zegar C."/>
            <person name="Gutwein M."/>
            <person name="Lucas J."/>
            <person name="Kovtun M."/>
            <person name="Corcoran D."/>
            <person name="Baugh L.R."/>
            <person name="Kiontke K."/>
            <person name="Gunsalus K."/>
            <person name="Fitch D.H."/>
            <person name="Piano F."/>
        </authorList>
    </citation>
    <scope>NUCLEOTIDE SEQUENCE [LARGE SCALE GENOMIC DNA]</scope>
    <source>
        <strain evidence="10">PF1309</strain>
    </source>
</reference>
<dbReference type="GO" id="GO:0005680">
    <property type="term" value="C:anaphase-promoting complex"/>
    <property type="evidence" value="ECO:0007669"/>
    <property type="project" value="InterPro"/>
</dbReference>
<feature type="region of interest" description="Disordered" evidence="7">
    <location>
        <begin position="142"/>
        <end position="163"/>
    </location>
</feature>
<dbReference type="Gene3D" id="2.60.120.260">
    <property type="entry name" value="Galactose-binding domain-like"/>
    <property type="match status" value="1"/>
</dbReference>
<evidence type="ECO:0000256" key="3">
    <source>
        <dbReference type="ARBA" id="ARBA00022618"/>
    </source>
</evidence>
<comment type="caution">
    <text evidence="10">The sequence shown here is derived from an EMBL/GenBank/DDBJ whole genome shotgun (WGS) entry which is preliminary data.</text>
</comment>
<gene>
    <name evidence="10" type="ORF">WR25_04154</name>
</gene>
<dbReference type="Pfam" id="PF00169">
    <property type="entry name" value="PH"/>
    <property type="match status" value="1"/>
</dbReference>
<dbReference type="SMART" id="SM00233">
    <property type="entry name" value="PH"/>
    <property type="match status" value="1"/>
</dbReference>
<keyword evidence="11" id="KW-1185">Reference proteome</keyword>
<dbReference type="FunFam" id="2.30.29.30:FF:000624">
    <property type="entry name" value="Protein CBG23324"/>
    <property type="match status" value="1"/>
</dbReference>
<dbReference type="InterPro" id="IPR011993">
    <property type="entry name" value="PH-like_dom_sf"/>
</dbReference>
<dbReference type="InterPro" id="IPR004939">
    <property type="entry name" value="APC_su10/DOC_dom"/>
</dbReference>
<accession>A0A2A2J462</accession>
<keyword evidence="3" id="KW-0132">Cell division</keyword>
<protein>
    <recommendedName>
        <fullName evidence="2">Anaphase-promoting complex subunit 10</fullName>
    </recommendedName>
</protein>
<evidence type="ECO:0000313" key="11">
    <source>
        <dbReference type="Proteomes" id="UP000218231"/>
    </source>
</evidence>
<dbReference type="OrthoDB" id="5914923at2759"/>
<dbReference type="InterPro" id="IPR016901">
    <property type="entry name" value="APC10/Doc1"/>
</dbReference>
<dbReference type="Proteomes" id="UP000218231">
    <property type="component" value="Unassembled WGS sequence"/>
</dbReference>
<proteinExistence type="inferred from homology"/>
<evidence type="ECO:0000256" key="6">
    <source>
        <dbReference type="ARBA" id="ARBA00023306"/>
    </source>
</evidence>
<keyword evidence="5" id="KW-0833">Ubl conjugation pathway</keyword>
<dbReference type="SUPFAM" id="SSF49785">
    <property type="entry name" value="Galactose-binding domain-like"/>
    <property type="match status" value="1"/>
</dbReference>
<keyword evidence="6" id="KW-0131">Cell cycle</keyword>
<evidence type="ECO:0000256" key="7">
    <source>
        <dbReference type="SAM" id="MobiDB-lite"/>
    </source>
</evidence>
<feature type="domain" description="DOC" evidence="9">
    <location>
        <begin position="374"/>
        <end position="562"/>
    </location>
</feature>
<organism evidence="10 11">
    <name type="scientific">Diploscapter pachys</name>
    <dbReference type="NCBI Taxonomy" id="2018661"/>
    <lineage>
        <taxon>Eukaryota</taxon>
        <taxon>Metazoa</taxon>
        <taxon>Ecdysozoa</taxon>
        <taxon>Nematoda</taxon>
        <taxon>Chromadorea</taxon>
        <taxon>Rhabditida</taxon>
        <taxon>Rhabditina</taxon>
        <taxon>Rhabditomorpha</taxon>
        <taxon>Rhabditoidea</taxon>
        <taxon>Rhabditidae</taxon>
        <taxon>Diploscapter</taxon>
    </lineage>
</organism>
<dbReference type="PROSITE" id="PS50003">
    <property type="entry name" value="PH_DOMAIN"/>
    <property type="match status" value="1"/>
</dbReference>
<evidence type="ECO:0000256" key="2">
    <source>
        <dbReference type="ARBA" id="ARBA00013927"/>
    </source>
</evidence>
<dbReference type="Gene3D" id="2.30.29.30">
    <property type="entry name" value="Pleckstrin-homology domain (PH domain)/Phosphotyrosine-binding domain (PTB)"/>
    <property type="match status" value="1"/>
</dbReference>
<name>A0A2A2J462_9BILA</name>
<dbReference type="PANTHER" id="PTHR12936:SF0">
    <property type="entry name" value="ANAPHASE-PROMOTING COMPLEX SUBUNIT 10"/>
    <property type="match status" value="1"/>
</dbReference>
<sequence length="581" mass="62990">MSLCNSEDAVTVDFDIDNMDARKLKEGEVLKYKSGFLGGKWKKHYAVLFSDSRFCWFEDKGDRKPKGSVLLKDVVPYICVGLMTDRMPTKRPSVPDGHSVHHLVGIGMDPRAETVHWILFSSDSDIESWFNEIVKTLPKLMTPPPTYPQGQNTSGGYGYPQQSYPQGGGGYPGGYAQPTPTSHTTVIVRDGGGGYGGGYSSGLGSGLGSGLIGFSGGMLAGSLLGYGLGSSWGFGGHHYGGFGPSYGYGMGGMGGGYYSDNDTTTNNVTNNYYGDGGNNSSVDHNAGAIDSGGHPGDANEMGASDFGGASYDFGGNDGPSYDTAGDNFNASDFGPSYDTGNGDFGTSDFGGGGDFGGVKMSEMNDSGTEERKEELRSGSGEWRSAIDKVVCPDSLRDISNEGFWTLSTCKPGNGIIELLDESADKFWQSDGQQPHTVTIEFQRKTDVSFIMLYLDYKCDESYTPNKISIHLGPSAMHLDHCVDKMFQEPHGWQFIDVRDKTNKNQPRPYRCMVVQLQVVQNHQNGRDTHIRHVRVVGPVEQQYTATARIAVGDPLAIDNYRTKPSHEFSLSTKLTRQMMLR</sequence>
<dbReference type="CDD" id="cd08366">
    <property type="entry name" value="APC10"/>
    <property type="match status" value="1"/>
</dbReference>
<evidence type="ECO:0000313" key="10">
    <source>
        <dbReference type="EMBL" id="PAV56608.1"/>
    </source>
</evidence>
<evidence type="ECO:0000259" key="8">
    <source>
        <dbReference type="PROSITE" id="PS50003"/>
    </source>
</evidence>